<name>A0A1M6DAA0_9BACE</name>
<dbReference type="Proteomes" id="UP000184192">
    <property type="component" value="Unassembled WGS sequence"/>
</dbReference>
<dbReference type="InterPro" id="IPR032185">
    <property type="entry name" value="DUF5017"/>
</dbReference>
<dbReference type="eggNOG" id="ENOG50331V3">
    <property type="taxonomic scope" value="Bacteria"/>
</dbReference>
<dbReference type="RefSeq" id="WP_025831241.1">
    <property type="nucleotide sequence ID" value="NZ_FQZN01000006.1"/>
</dbReference>
<feature type="domain" description="DUF5017" evidence="1">
    <location>
        <begin position="19"/>
        <end position="207"/>
    </location>
</feature>
<gene>
    <name evidence="2" type="ORF">SAMN05444350_10647</name>
</gene>
<dbReference type="GeneID" id="92711440"/>
<dbReference type="AlphaFoldDB" id="A0A1M6DAA0"/>
<keyword evidence="3" id="KW-1185">Reference proteome</keyword>
<protein>
    <recommendedName>
        <fullName evidence="1">DUF5017 domain-containing protein</fullName>
    </recommendedName>
</protein>
<evidence type="ECO:0000313" key="2">
    <source>
        <dbReference type="EMBL" id="SHI70095.1"/>
    </source>
</evidence>
<dbReference type="PROSITE" id="PS51257">
    <property type="entry name" value="PROKAR_LIPOPROTEIN"/>
    <property type="match status" value="1"/>
</dbReference>
<dbReference type="Pfam" id="PF16409">
    <property type="entry name" value="DUF5017"/>
    <property type="match status" value="1"/>
</dbReference>
<proteinExistence type="predicted"/>
<evidence type="ECO:0000259" key="1">
    <source>
        <dbReference type="Pfam" id="PF16409"/>
    </source>
</evidence>
<organism evidence="2 3">
    <name type="scientific">Bacteroides stercorirosoris</name>
    <dbReference type="NCBI Taxonomy" id="871324"/>
    <lineage>
        <taxon>Bacteria</taxon>
        <taxon>Pseudomonadati</taxon>
        <taxon>Bacteroidota</taxon>
        <taxon>Bacteroidia</taxon>
        <taxon>Bacteroidales</taxon>
        <taxon>Bacteroidaceae</taxon>
        <taxon>Bacteroides</taxon>
    </lineage>
</organism>
<evidence type="ECO:0000313" key="3">
    <source>
        <dbReference type="Proteomes" id="UP000184192"/>
    </source>
</evidence>
<accession>A0A1M6DAA0</accession>
<dbReference type="EMBL" id="FQZN01000006">
    <property type="protein sequence ID" value="SHI70095.1"/>
    <property type="molecule type" value="Genomic_DNA"/>
</dbReference>
<reference evidence="3" key="1">
    <citation type="submission" date="2016-11" db="EMBL/GenBank/DDBJ databases">
        <authorList>
            <person name="Varghese N."/>
            <person name="Submissions S."/>
        </authorList>
    </citation>
    <scope>NUCLEOTIDE SEQUENCE [LARGE SCALE GENOMIC DNA]</scope>
    <source>
        <strain evidence="3">DSM 26884</strain>
    </source>
</reference>
<sequence>MKLNRFLIAAGIASLALVSCENELVQDAELNVNVVTDDNVSFDGQTITVKKGSPVTFNFSGDPDFLTFFSGEEGKKYQYKDRITVNEEEIESSNLEFTITPQYGNPANILSMYIADDFPGLDKKNFEADSVLVEQQNWKELVPQAELPQTVKVQKYSVDMKSYFGKRVAIAICYRGQTATVAQTKFTFNNMQIVNKMSSGQQTALAANSFGFTPINMLYKHNLADQKGMTSNRPYGTVTNNTSGIWNFKDMTAFFIHSSNANTALKYSWIVSNLLVVNACTPDAGTNIKNITQNLDTYNYTYGEPGTYTATFVANNGNYKQQTGVIREFTVKVVE</sequence>